<dbReference type="PANTHER" id="PTHR30290:SF65">
    <property type="entry name" value="MONOACYL PHOSPHATIDYLINOSITOL TETRAMANNOSIDE-BINDING PROTEIN LPQW-RELATED"/>
    <property type="match status" value="1"/>
</dbReference>
<dbReference type="EMBL" id="CP000804">
    <property type="protein sequence ID" value="ABU57021.1"/>
    <property type="molecule type" value="Genomic_DNA"/>
</dbReference>
<dbReference type="KEGG" id="rca:Rcas_0906"/>
<dbReference type="PANTHER" id="PTHR30290">
    <property type="entry name" value="PERIPLASMIC BINDING COMPONENT OF ABC TRANSPORTER"/>
    <property type="match status" value="1"/>
</dbReference>
<dbReference type="STRING" id="383372.Rcas_0906"/>
<dbReference type="OrthoDB" id="9772924at2"/>
<evidence type="ECO:0000313" key="5">
    <source>
        <dbReference type="Proteomes" id="UP000000263"/>
    </source>
</evidence>
<organism evidence="4 5">
    <name type="scientific">Roseiflexus castenholzii (strain DSM 13941 / HLO8)</name>
    <dbReference type="NCBI Taxonomy" id="383372"/>
    <lineage>
        <taxon>Bacteria</taxon>
        <taxon>Bacillati</taxon>
        <taxon>Chloroflexota</taxon>
        <taxon>Chloroflexia</taxon>
        <taxon>Chloroflexales</taxon>
        <taxon>Roseiflexineae</taxon>
        <taxon>Roseiflexaceae</taxon>
        <taxon>Roseiflexus</taxon>
    </lineage>
</organism>
<gene>
    <name evidence="4" type="ordered locus">Rcas_0906</name>
</gene>
<sequence length="659" mass="73218">MRRTRLLLTGLLLVVSLIIAACGGGPAAPAATPAGSATTPAAPAPAGGTDATLTEFGDLPRHETLIVDILTGRVGSPDDFNNWVGWKWRDRGMQNLANEPLWSVDFATGKIIPGLAEGDPVYNADFTALTIPLRKGVTWHDGQPFTAADVVFTVETLMKHEGFGDNSFFVENVKSVSAVDDHTVAFELNAPNSRFHTRFLDRWGCTWIMPKHIWESVEDPVTFKFNPFIGTGPYKLHSFDPSGFWTIWEKRADWDKSPTGMMYGEPKPKYVIFRYFANEGAKILAQLTHQVDVVNVSSDGLKAVLTQCDSCRAYQLNWPYVVNNDPAQTGITFNTARAPYDNRDVRWALLLAIDIAEYMGIAVDGTGALSPVHIPSLSNYPKDFIQPMLPWLEEFTLDLGNGETFKPFDRNASQRIAEYARSRGYAVPDDPAEQAKLFGYGWYKYAPDVAEKLLVKNGFTKTSDGKWLLPDGTPWKIRCLTGTQLATGMGERNCVAAVQQWKRFGIDAEVYSSEAAASLNATGDFDVSSNWPAQEPWGAGPDLYRVLDYYNSAYVKPVGENTSGHPSRWSSPEMDATIEKLRQTDPTNYQAVVDVGIEGLKIAVREMPGIPTYGYVGFIAWDQTYWTNWPGAENPYTQPYTHWGPFKYMTPFLQPTGTR</sequence>
<dbReference type="Gene3D" id="3.40.190.10">
    <property type="entry name" value="Periplasmic binding protein-like II"/>
    <property type="match status" value="1"/>
</dbReference>
<feature type="domain" description="Solute-binding protein family 5" evidence="3">
    <location>
        <begin position="110"/>
        <end position="382"/>
    </location>
</feature>
<name>A7NHS4_ROSCS</name>
<dbReference type="InterPro" id="IPR000914">
    <property type="entry name" value="SBP_5_dom"/>
</dbReference>
<keyword evidence="5" id="KW-1185">Reference proteome</keyword>
<dbReference type="AlphaFoldDB" id="A7NHS4"/>
<dbReference type="Gene3D" id="3.10.105.10">
    <property type="entry name" value="Dipeptide-binding Protein, Domain 3"/>
    <property type="match status" value="1"/>
</dbReference>
<evidence type="ECO:0000313" key="4">
    <source>
        <dbReference type="EMBL" id="ABU57021.1"/>
    </source>
</evidence>
<proteinExistence type="predicted"/>
<dbReference type="Pfam" id="PF00496">
    <property type="entry name" value="SBP_bac_5"/>
    <property type="match status" value="1"/>
</dbReference>
<feature type="signal peptide" evidence="2">
    <location>
        <begin position="1"/>
        <end position="21"/>
    </location>
</feature>
<dbReference type="RefSeq" id="WP_012119451.1">
    <property type="nucleotide sequence ID" value="NC_009767.1"/>
</dbReference>
<dbReference type="HOGENOM" id="CLU_017028_8_3_0"/>
<dbReference type="eggNOG" id="COG0747">
    <property type="taxonomic scope" value="Bacteria"/>
</dbReference>
<dbReference type="Gene3D" id="3.90.76.10">
    <property type="entry name" value="Dipeptide-binding Protein, Domain 1"/>
    <property type="match status" value="1"/>
</dbReference>
<accession>A7NHS4</accession>
<dbReference type="GO" id="GO:1904680">
    <property type="term" value="F:peptide transmembrane transporter activity"/>
    <property type="evidence" value="ECO:0007669"/>
    <property type="project" value="TreeGrafter"/>
</dbReference>
<protein>
    <submittedName>
        <fullName evidence="4">Extracellular solute-binding protein family 5</fullName>
    </submittedName>
</protein>
<dbReference type="Proteomes" id="UP000000263">
    <property type="component" value="Chromosome"/>
</dbReference>
<evidence type="ECO:0000256" key="2">
    <source>
        <dbReference type="SAM" id="SignalP"/>
    </source>
</evidence>
<dbReference type="InterPro" id="IPR039424">
    <property type="entry name" value="SBP_5"/>
</dbReference>
<dbReference type="PROSITE" id="PS51257">
    <property type="entry name" value="PROKAR_LIPOPROTEIN"/>
    <property type="match status" value="1"/>
</dbReference>
<feature type="region of interest" description="Disordered" evidence="1">
    <location>
        <begin position="29"/>
        <end position="50"/>
    </location>
</feature>
<dbReference type="GO" id="GO:0015833">
    <property type="term" value="P:peptide transport"/>
    <property type="evidence" value="ECO:0007669"/>
    <property type="project" value="TreeGrafter"/>
</dbReference>
<dbReference type="FunFam" id="3.10.105.10:FF:000026">
    <property type="entry name" value="Extracellular solute-binding protein, family 5"/>
    <property type="match status" value="1"/>
</dbReference>
<reference evidence="4 5" key="1">
    <citation type="submission" date="2007-08" db="EMBL/GenBank/DDBJ databases">
        <title>Complete sequence of Roseiflexus castenholzii DSM 13941.</title>
        <authorList>
            <consortium name="US DOE Joint Genome Institute"/>
            <person name="Copeland A."/>
            <person name="Lucas S."/>
            <person name="Lapidus A."/>
            <person name="Barry K."/>
            <person name="Glavina del Rio T."/>
            <person name="Dalin E."/>
            <person name="Tice H."/>
            <person name="Pitluck S."/>
            <person name="Thompson L.S."/>
            <person name="Brettin T."/>
            <person name="Bruce D."/>
            <person name="Detter J.C."/>
            <person name="Han C."/>
            <person name="Tapia R."/>
            <person name="Schmutz J."/>
            <person name="Larimer F."/>
            <person name="Land M."/>
            <person name="Hauser L."/>
            <person name="Kyrpides N."/>
            <person name="Mikhailova N."/>
            <person name="Bryant D.A."/>
            <person name="Hanada S."/>
            <person name="Tsukatani Y."/>
            <person name="Richardson P."/>
        </authorList>
    </citation>
    <scope>NUCLEOTIDE SEQUENCE [LARGE SCALE GENOMIC DNA]</scope>
    <source>
        <strain evidence="5">DSM 13941 / HLO8</strain>
    </source>
</reference>
<dbReference type="CDD" id="cd08509">
    <property type="entry name" value="PBP2_TmCBP_oligosaccharides_like"/>
    <property type="match status" value="1"/>
</dbReference>
<evidence type="ECO:0000259" key="3">
    <source>
        <dbReference type="Pfam" id="PF00496"/>
    </source>
</evidence>
<keyword evidence="2" id="KW-0732">Signal</keyword>
<dbReference type="SUPFAM" id="SSF53850">
    <property type="entry name" value="Periplasmic binding protein-like II"/>
    <property type="match status" value="1"/>
</dbReference>
<feature type="chain" id="PRO_5002711479" evidence="2">
    <location>
        <begin position="22"/>
        <end position="659"/>
    </location>
</feature>
<evidence type="ECO:0000256" key="1">
    <source>
        <dbReference type="SAM" id="MobiDB-lite"/>
    </source>
</evidence>